<dbReference type="InterPro" id="IPR019734">
    <property type="entry name" value="TPR_rpt"/>
</dbReference>
<evidence type="ECO:0000313" key="7">
    <source>
        <dbReference type="Proteomes" id="UP000839052"/>
    </source>
</evidence>
<evidence type="ECO:0000256" key="3">
    <source>
        <dbReference type="PROSITE-ProRule" id="PRU00339"/>
    </source>
</evidence>
<feature type="repeat" description="TPR" evidence="3">
    <location>
        <begin position="95"/>
        <end position="128"/>
    </location>
</feature>
<keyword evidence="7" id="KW-1185">Reference proteome</keyword>
<dbReference type="PROSITE" id="PS50005">
    <property type="entry name" value="TPR"/>
    <property type="match status" value="1"/>
</dbReference>
<dbReference type="EMBL" id="OU912926">
    <property type="protein sequence ID" value="CAG9931463.1"/>
    <property type="molecule type" value="Genomic_DNA"/>
</dbReference>
<feature type="domain" description="Cds6 C-terminal" evidence="5">
    <location>
        <begin position="227"/>
        <end position="331"/>
    </location>
</feature>
<dbReference type="InterPro" id="IPR051685">
    <property type="entry name" value="Ycf3/AcsC/BcsC/TPR_MFPF"/>
</dbReference>
<dbReference type="Gene3D" id="1.25.40.10">
    <property type="entry name" value="Tetratricopeptide repeat domain"/>
    <property type="match status" value="1"/>
</dbReference>
<dbReference type="RefSeq" id="WP_239795564.1">
    <property type="nucleotide sequence ID" value="NZ_OU912926.1"/>
</dbReference>
<dbReference type="InterPro" id="IPR011990">
    <property type="entry name" value="TPR-like_helical_dom_sf"/>
</dbReference>
<evidence type="ECO:0000256" key="1">
    <source>
        <dbReference type="ARBA" id="ARBA00022737"/>
    </source>
</evidence>
<gene>
    <name evidence="6" type="ORF">NTG6680_0210</name>
</gene>
<keyword evidence="1" id="KW-0677">Repeat</keyword>
<feature type="signal peptide" evidence="4">
    <location>
        <begin position="1"/>
        <end position="28"/>
    </location>
</feature>
<protein>
    <submittedName>
        <fullName evidence="6">TPR_REGION domain-containing protein</fullName>
    </submittedName>
</protein>
<evidence type="ECO:0000256" key="2">
    <source>
        <dbReference type="ARBA" id="ARBA00022803"/>
    </source>
</evidence>
<keyword evidence="2 3" id="KW-0802">TPR repeat</keyword>
<dbReference type="SUPFAM" id="SSF48452">
    <property type="entry name" value="TPR-like"/>
    <property type="match status" value="1"/>
</dbReference>
<dbReference type="PANTHER" id="PTHR44943:SF8">
    <property type="entry name" value="TPR REPEAT-CONTAINING PROTEIN MJ0263"/>
    <property type="match status" value="1"/>
</dbReference>
<reference evidence="6 7" key="1">
    <citation type="submission" date="2021-10" db="EMBL/GenBank/DDBJ databases">
        <authorList>
            <person name="Koch H."/>
        </authorList>
    </citation>
    <scope>NUCLEOTIDE SEQUENCE [LARGE SCALE GENOMIC DNA]</scope>
    <source>
        <strain evidence="6">6680</strain>
    </source>
</reference>
<evidence type="ECO:0000256" key="4">
    <source>
        <dbReference type="SAM" id="SignalP"/>
    </source>
</evidence>
<sequence>MDNFNRFGLHAALFGGALLLCFSLTAGADEIQDINKLFKQNQHAQALKRVDIYLTNKPKDAQARFLKGLILTTQRKTNDAISIFLSLTEDYPELPEPYNNLAVLYAGLGQYDKAKVALETAIRNHPNYATAQENLGDIYAKMASQAYERALQLDRNNATTQTKLALINDLFPKSKSNPAIGNAVKLQAAAPETTPAPSKAVTAVPEPAPSTKPAIIKKLVVNSSAEVLKTLHEWAEVWSSQNVRKYLDFYATDFKTPNGENHDQWETESNARISTPKYIEINVSNEKVSFPDENHATVTFHQSYRSDYLNTSFDKIMLLVKSNNKWLIQEERAVK</sequence>
<keyword evidence="4" id="KW-0732">Signal</keyword>
<dbReference type="InterPro" id="IPR032710">
    <property type="entry name" value="NTF2-like_dom_sf"/>
</dbReference>
<evidence type="ECO:0000259" key="5">
    <source>
        <dbReference type="Pfam" id="PF24125"/>
    </source>
</evidence>
<evidence type="ECO:0000313" key="6">
    <source>
        <dbReference type="EMBL" id="CAG9931463.1"/>
    </source>
</evidence>
<dbReference type="SMART" id="SM00028">
    <property type="entry name" value="TPR"/>
    <property type="match status" value="3"/>
</dbReference>
<dbReference type="Proteomes" id="UP000839052">
    <property type="component" value="Chromosome"/>
</dbReference>
<dbReference type="Pfam" id="PF24125">
    <property type="entry name" value="Cds6_C"/>
    <property type="match status" value="1"/>
</dbReference>
<feature type="chain" id="PRO_5047085355" evidence="4">
    <location>
        <begin position="29"/>
        <end position="335"/>
    </location>
</feature>
<organism evidence="6 7">
    <name type="scientific">Candidatus Nitrotoga arctica</name>
    <dbReference type="NCBI Taxonomy" id="453162"/>
    <lineage>
        <taxon>Bacteria</taxon>
        <taxon>Pseudomonadati</taxon>
        <taxon>Pseudomonadota</taxon>
        <taxon>Betaproteobacteria</taxon>
        <taxon>Nitrosomonadales</taxon>
        <taxon>Gallionellaceae</taxon>
        <taxon>Candidatus Nitrotoga</taxon>
    </lineage>
</organism>
<dbReference type="Gene3D" id="3.10.450.50">
    <property type="match status" value="1"/>
</dbReference>
<dbReference type="InterPro" id="IPR056203">
    <property type="entry name" value="Cds6_C"/>
</dbReference>
<dbReference type="InterPro" id="IPR013105">
    <property type="entry name" value="TPR_2"/>
</dbReference>
<dbReference type="Pfam" id="PF07719">
    <property type="entry name" value="TPR_2"/>
    <property type="match status" value="1"/>
</dbReference>
<dbReference type="PANTHER" id="PTHR44943">
    <property type="entry name" value="CELLULOSE SYNTHASE OPERON PROTEIN C"/>
    <property type="match status" value="1"/>
</dbReference>
<dbReference type="Pfam" id="PF13432">
    <property type="entry name" value="TPR_16"/>
    <property type="match status" value="1"/>
</dbReference>
<accession>A0ABN8ALC9</accession>
<proteinExistence type="predicted"/>
<name>A0ABN8ALC9_9PROT</name>
<dbReference type="SUPFAM" id="SSF54427">
    <property type="entry name" value="NTF2-like"/>
    <property type="match status" value="1"/>
</dbReference>